<keyword evidence="2" id="KW-1185">Reference proteome</keyword>
<reference evidence="1 2" key="1">
    <citation type="journal article" date="2023" name="Sci. Data">
        <title>Genome assembly of the Korean intertidal mud-creeper Batillaria attramentaria.</title>
        <authorList>
            <person name="Patra A.K."/>
            <person name="Ho P.T."/>
            <person name="Jun S."/>
            <person name="Lee S.J."/>
            <person name="Kim Y."/>
            <person name="Won Y.J."/>
        </authorList>
    </citation>
    <scope>NUCLEOTIDE SEQUENCE [LARGE SCALE GENOMIC DNA]</scope>
    <source>
        <strain evidence="1">Wonlab-2016</strain>
    </source>
</reference>
<gene>
    <name evidence="1" type="ORF">BaRGS_00030955</name>
</gene>
<evidence type="ECO:0000313" key="2">
    <source>
        <dbReference type="Proteomes" id="UP001519460"/>
    </source>
</evidence>
<dbReference type="Proteomes" id="UP001519460">
    <property type="component" value="Unassembled WGS sequence"/>
</dbReference>
<proteinExistence type="predicted"/>
<dbReference type="AlphaFoldDB" id="A0ABD0JS00"/>
<accession>A0ABD0JS00</accession>
<protein>
    <submittedName>
        <fullName evidence="1">Uncharacterized protein</fullName>
    </submittedName>
</protein>
<sequence>MLRVKTENALCWLGSPSRNLGEYEKVTGASITSTMDQLQAANIRSLSDVVCLRFFFCLSCLLLLSPGTPHQQGCSPLSVSVSVQHQLYCRSHSHQSPKCTTRIGV</sequence>
<comment type="caution">
    <text evidence="1">The sequence shown here is derived from an EMBL/GenBank/DDBJ whole genome shotgun (WGS) entry which is preliminary data.</text>
</comment>
<name>A0ABD0JS00_9CAEN</name>
<dbReference type="EMBL" id="JACVVK020000341">
    <property type="protein sequence ID" value="KAK7477772.1"/>
    <property type="molecule type" value="Genomic_DNA"/>
</dbReference>
<evidence type="ECO:0000313" key="1">
    <source>
        <dbReference type="EMBL" id="KAK7477772.1"/>
    </source>
</evidence>
<organism evidence="1 2">
    <name type="scientific">Batillaria attramentaria</name>
    <dbReference type="NCBI Taxonomy" id="370345"/>
    <lineage>
        <taxon>Eukaryota</taxon>
        <taxon>Metazoa</taxon>
        <taxon>Spiralia</taxon>
        <taxon>Lophotrochozoa</taxon>
        <taxon>Mollusca</taxon>
        <taxon>Gastropoda</taxon>
        <taxon>Caenogastropoda</taxon>
        <taxon>Sorbeoconcha</taxon>
        <taxon>Cerithioidea</taxon>
        <taxon>Batillariidae</taxon>
        <taxon>Batillaria</taxon>
    </lineage>
</organism>